<name>Q3AU95_CHLCH</name>
<dbReference type="KEGG" id="cch:Cag_0152"/>
<dbReference type="EMBL" id="CP000108">
    <property type="protein sequence ID" value="ABB27430.1"/>
    <property type="molecule type" value="Genomic_DNA"/>
</dbReference>
<reference evidence="1" key="1">
    <citation type="submission" date="2005-08" db="EMBL/GenBank/DDBJ databases">
        <title>Complete sequence of Chlorobium chlorochromatii CaD3.</title>
        <authorList>
            <person name="Copeland A."/>
            <person name="Lucas S."/>
            <person name="Lapidus A."/>
            <person name="Barry K."/>
            <person name="Detter J.C."/>
            <person name="Glavina T."/>
            <person name="Hammon N."/>
            <person name="Israni S."/>
            <person name="Pitluck S."/>
            <person name="Bryant D."/>
            <person name="Schmutz J."/>
            <person name="Larimer F."/>
            <person name="Land M."/>
            <person name="Kyrpides N."/>
            <person name="Ivanova N."/>
            <person name="Richardson P."/>
        </authorList>
    </citation>
    <scope>NUCLEOTIDE SEQUENCE [LARGE SCALE GENOMIC DNA]</scope>
    <source>
        <strain evidence="1">CaD3</strain>
    </source>
</reference>
<gene>
    <name evidence="1" type="ordered locus">Cag_0152</name>
</gene>
<accession>Q3AU95</accession>
<dbReference type="eggNOG" id="ENOG5032Z4K">
    <property type="taxonomic scope" value="Bacteria"/>
</dbReference>
<organism evidence="1">
    <name type="scientific">Chlorobium chlorochromatii (strain CaD3)</name>
    <dbReference type="NCBI Taxonomy" id="340177"/>
    <lineage>
        <taxon>Bacteria</taxon>
        <taxon>Pseudomonadati</taxon>
        <taxon>Chlorobiota</taxon>
        <taxon>Chlorobiia</taxon>
        <taxon>Chlorobiales</taxon>
        <taxon>Chlorobiaceae</taxon>
        <taxon>Chlorobium/Pelodictyon group</taxon>
        <taxon>Chlorobium</taxon>
    </lineage>
</organism>
<proteinExistence type="predicted"/>
<dbReference type="STRING" id="340177.Cag_0152"/>
<dbReference type="AlphaFoldDB" id="Q3AU95"/>
<protein>
    <submittedName>
        <fullName evidence="1">Uncharacterized protein</fullName>
    </submittedName>
</protein>
<sequence length="158" mass="18535">MKQEQQHFLQEKLRECDRHVEKITIAQEHMRSVLPLTPQVYAQLDDVALSFLDQIVFRYSKLQDTLGDKVFPLLLLATGEEVKRKTFLDILNRLEELELVDRMTWLQLREARNEVTHDYSSEVGETVDAINAIIVASDTLQKLYSTIRHFCNHRLQVL</sequence>
<dbReference type="HOGENOM" id="CLU_132694_0_0_10"/>
<dbReference type="OrthoDB" id="13547at2"/>
<evidence type="ECO:0000313" key="1">
    <source>
        <dbReference type="EMBL" id="ABB27430.1"/>
    </source>
</evidence>
<dbReference type="SUPFAM" id="SSF81593">
    <property type="entry name" value="Nucleotidyltransferase substrate binding subunit/domain"/>
    <property type="match status" value="1"/>
</dbReference>
<dbReference type="Gene3D" id="1.20.120.330">
    <property type="entry name" value="Nucleotidyltransferases domain 2"/>
    <property type="match status" value="1"/>
</dbReference>